<proteinExistence type="predicted"/>
<evidence type="ECO:0000256" key="1">
    <source>
        <dbReference type="SAM" id="MobiDB-lite"/>
    </source>
</evidence>
<feature type="region of interest" description="Disordered" evidence="1">
    <location>
        <begin position="49"/>
        <end position="70"/>
    </location>
</feature>
<dbReference type="EMBL" id="BGPR01043679">
    <property type="protein sequence ID" value="GBO20306.1"/>
    <property type="molecule type" value="Genomic_DNA"/>
</dbReference>
<evidence type="ECO:0008006" key="4">
    <source>
        <dbReference type="Google" id="ProtNLM"/>
    </source>
</evidence>
<comment type="caution">
    <text evidence="2">The sequence shown here is derived from an EMBL/GenBank/DDBJ whole genome shotgun (WGS) entry which is preliminary data.</text>
</comment>
<sequence>MPVHGWVQDGELSGLCILCHGKPNYNSQMVLKDAKLIYSVLGRALGPSKSNRIYHQPPTTTHHNTNTSKFPGFKAHVGYAGNEEPDRPAKEAAEVNMEQYQSEVPKSYLKSIFKQKMMQGCAEISSFKTQHQVSRPPHSNPNLKHQSLHKYIALDTKNAPNRSAVFKYSHLQLLSLINV</sequence>
<name>A0A4Y2V899_ARAVE</name>
<keyword evidence="3" id="KW-1185">Reference proteome</keyword>
<dbReference type="Proteomes" id="UP000499080">
    <property type="component" value="Unassembled WGS sequence"/>
</dbReference>
<evidence type="ECO:0000313" key="3">
    <source>
        <dbReference type="Proteomes" id="UP000499080"/>
    </source>
</evidence>
<evidence type="ECO:0000313" key="2">
    <source>
        <dbReference type="EMBL" id="GBO20306.1"/>
    </source>
</evidence>
<reference evidence="2 3" key="1">
    <citation type="journal article" date="2019" name="Sci. Rep.">
        <title>Orb-weaving spider Araneus ventricosus genome elucidates the spidroin gene catalogue.</title>
        <authorList>
            <person name="Kono N."/>
            <person name="Nakamura H."/>
            <person name="Ohtoshi R."/>
            <person name="Moran D.A.P."/>
            <person name="Shinohara A."/>
            <person name="Yoshida Y."/>
            <person name="Fujiwara M."/>
            <person name="Mori M."/>
            <person name="Tomita M."/>
            <person name="Arakawa K."/>
        </authorList>
    </citation>
    <scope>NUCLEOTIDE SEQUENCE [LARGE SCALE GENOMIC DNA]</scope>
</reference>
<organism evidence="2 3">
    <name type="scientific">Araneus ventricosus</name>
    <name type="common">Orbweaver spider</name>
    <name type="synonym">Epeira ventricosa</name>
    <dbReference type="NCBI Taxonomy" id="182803"/>
    <lineage>
        <taxon>Eukaryota</taxon>
        <taxon>Metazoa</taxon>
        <taxon>Ecdysozoa</taxon>
        <taxon>Arthropoda</taxon>
        <taxon>Chelicerata</taxon>
        <taxon>Arachnida</taxon>
        <taxon>Araneae</taxon>
        <taxon>Araneomorphae</taxon>
        <taxon>Entelegynae</taxon>
        <taxon>Araneoidea</taxon>
        <taxon>Araneidae</taxon>
        <taxon>Araneus</taxon>
    </lineage>
</organism>
<feature type="compositionally biased region" description="Low complexity" evidence="1">
    <location>
        <begin position="57"/>
        <end position="67"/>
    </location>
</feature>
<accession>A0A4Y2V899</accession>
<protein>
    <recommendedName>
        <fullName evidence="4">RNase H type-1 domain-containing protein</fullName>
    </recommendedName>
</protein>
<dbReference type="AlphaFoldDB" id="A0A4Y2V899"/>
<gene>
    <name evidence="2" type="ORF">AVEN_109265_1</name>
</gene>